<reference evidence="2 3" key="1">
    <citation type="submission" date="2022-01" db="EMBL/GenBank/DDBJ databases">
        <title>A chromosomal length assembly of Cordylochernes scorpioides.</title>
        <authorList>
            <person name="Zeh D."/>
            <person name="Zeh J."/>
        </authorList>
    </citation>
    <scope>NUCLEOTIDE SEQUENCE [LARGE SCALE GENOMIC DNA]</scope>
    <source>
        <strain evidence="2">IN4F17</strain>
        <tissue evidence="2">Whole Body</tissue>
    </source>
</reference>
<protein>
    <submittedName>
        <fullName evidence="2">Uncharacterized protein</fullName>
    </submittedName>
</protein>
<feature type="transmembrane region" description="Helical" evidence="1">
    <location>
        <begin position="145"/>
        <end position="164"/>
    </location>
</feature>
<evidence type="ECO:0000256" key="1">
    <source>
        <dbReference type="SAM" id="Phobius"/>
    </source>
</evidence>
<organism evidence="2 3">
    <name type="scientific">Cordylochernes scorpioides</name>
    <dbReference type="NCBI Taxonomy" id="51811"/>
    <lineage>
        <taxon>Eukaryota</taxon>
        <taxon>Metazoa</taxon>
        <taxon>Ecdysozoa</taxon>
        <taxon>Arthropoda</taxon>
        <taxon>Chelicerata</taxon>
        <taxon>Arachnida</taxon>
        <taxon>Pseudoscorpiones</taxon>
        <taxon>Cheliferoidea</taxon>
        <taxon>Chernetidae</taxon>
        <taxon>Cordylochernes</taxon>
    </lineage>
</organism>
<feature type="transmembrane region" description="Helical" evidence="1">
    <location>
        <begin position="14"/>
        <end position="36"/>
    </location>
</feature>
<dbReference type="Gene3D" id="1.20.1250.20">
    <property type="entry name" value="MFS general substrate transporter like domains"/>
    <property type="match status" value="1"/>
</dbReference>
<feature type="transmembrane region" description="Helical" evidence="1">
    <location>
        <begin position="107"/>
        <end position="125"/>
    </location>
</feature>
<keyword evidence="1" id="KW-0472">Membrane</keyword>
<dbReference type="Proteomes" id="UP001235939">
    <property type="component" value="Chromosome 15"/>
</dbReference>
<feature type="transmembrane region" description="Helical" evidence="1">
    <location>
        <begin position="73"/>
        <end position="95"/>
    </location>
</feature>
<keyword evidence="3" id="KW-1185">Reference proteome</keyword>
<evidence type="ECO:0000313" key="3">
    <source>
        <dbReference type="Proteomes" id="UP001235939"/>
    </source>
</evidence>
<keyword evidence="1" id="KW-0812">Transmembrane</keyword>
<accession>A0ABY6L850</accession>
<name>A0ABY6L850_9ARAC</name>
<dbReference type="InterPro" id="IPR036259">
    <property type="entry name" value="MFS_trans_sf"/>
</dbReference>
<dbReference type="EMBL" id="CP092877">
    <property type="protein sequence ID" value="UYV77337.1"/>
    <property type="molecule type" value="Genomic_DNA"/>
</dbReference>
<gene>
    <name evidence="2" type="ORF">LAZ67_15000547</name>
</gene>
<evidence type="ECO:0000313" key="2">
    <source>
        <dbReference type="EMBL" id="UYV77337.1"/>
    </source>
</evidence>
<feature type="transmembrane region" description="Helical" evidence="1">
    <location>
        <begin position="48"/>
        <end position="67"/>
    </location>
</feature>
<keyword evidence="1" id="KW-1133">Transmembrane helix</keyword>
<dbReference type="SUPFAM" id="SSF103473">
    <property type="entry name" value="MFS general substrate transporter"/>
    <property type="match status" value="1"/>
</dbReference>
<proteinExistence type="predicted"/>
<sequence>MVWLGEKEDLESPLVPHMCLGLAYSLGTGMAGLLVLCPSDQCLIGRQYLCQGCLAGAALAQLALQALSDQRGYLLFAWLYGALAGGAHFALRSLVLETVTCRAAPRAWALVQCSQSLPALVGLPVTSKLLLSCYLSSPEQPKKGFYFSSACTLLSSGALFFLNLRRHYLVNVLRPDEEKSEPEPVAPALDQIAEECGGGGVWQAGDVLVTGCARAAPVYCQPSLA</sequence>